<dbReference type="Proteomes" id="UP000237968">
    <property type="component" value="Unassembled WGS sequence"/>
</dbReference>
<dbReference type="RefSeq" id="WP_258182762.1">
    <property type="nucleotide sequence ID" value="NZ_PVNK01000070.1"/>
</dbReference>
<feature type="transmembrane region" description="Helical" evidence="1">
    <location>
        <begin position="484"/>
        <end position="503"/>
    </location>
</feature>
<feature type="transmembrane region" description="Helical" evidence="1">
    <location>
        <begin position="515"/>
        <end position="536"/>
    </location>
</feature>
<comment type="caution">
    <text evidence="2">The sequence shown here is derived from an EMBL/GenBank/DDBJ whole genome shotgun (WGS) entry which is preliminary data.</text>
</comment>
<feature type="transmembrane region" description="Helical" evidence="1">
    <location>
        <begin position="352"/>
        <end position="369"/>
    </location>
</feature>
<feature type="transmembrane region" description="Helical" evidence="1">
    <location>
        <begin position="404"/>
        <end position="424"/>
    </location>
</feature>
<evidence type="ECO:0008006" key="4">
    <source>
        <dbReference type="Google" id="ProtNLM"/>
    </source>
</evidence>
<feature type="transmembrane region" description="Helical" evidence="1">
    <location>
        <begin position="270"/>
        <end position="292"/>
    </location>
</feature>
<feature type="transmembrane region" description="Helical" evidence="1">
    <location>
        <begin position="375"/>
        <end position="392"/>
    </location>
</feature>
<keyword evidence="1" id="KW-0472">Membrane</keyword>
<feature type="transmembrane region" description="Helical" evidence="1">
    <location>
        <begin position="459"/>
        <end position="477"/>
    </location>
</feature>
<evidence type="ECO:0000313" key="3">
    <source>
        <dbReference type="Proteomes" id="UP000237968"/>
    </source>
</evidence>
<feature type="transmembrane region" description="Helical" evidence="1">
    <location>
        <begin position="304"/>
        <end position="321"/>
    </location>
</feature>
<feature type="transmembrane region" description="Helical" evidence="1">
    <location>
        <begin position="327"/>
        <end position="345"/>
    </location>
</feature>
<protein>
    <recommendedName>
        <fullName evidence="4">Glycosyltransferase RgtA/B/C/D-like domain-containing protein</fullName>
    </recommendedName>
</protein>
<evidence type="ECO:0000256" key="1">
    <source>
        <dbReference type="SAM" id="Phobius"/>
    </source>
</evidence>
<keyword evidence="1" id="KW-1133">Transmembrane helix</keyword>
<sequence>MLSRARPRTRPLRRAHGRCALPPGFLALAFLLLTLLLPRFSAAAPAAEPTDLRPVIVPGREAEITALFQPYAVGEELAPGWALHSFSLDVSTINVWISGPDQSYAQLSLDHLDYAPPDARALDGFALKVVEQPPGSAAAVEALVAAIERNDDGSFWSTDVVYAGEPREHPYDLAWDRKKLVKTLGIWARDGVVFLVGLTLTLLVLVAHKLRGAQTWMKWSLLGVVILAGGLRLTLSPEVALAPWPYTRLLISAGKIFHGPGLAALHPDPVWLSDAILDSTLLFSLLAPLAVYVHARYLLDDCRAALIAALVVAILPLHLRFSHSDAAFIPSITVSSTVFALIHAATRERSQLGGWIALALLGAPLALMYDVRPLNMMYYPLLLATAFVNGGLHTDKPKADRVRVVVAFGVISAVTFGIGVPNLLEHFGAQVSEGMSLSTLSSALRVIFSPRLNELINPIFTPPGLTLLAVLGAVDLWRRGRRPLFWFLVTWLLGFLVAHAYVIPSSIYMQARYHLHLIVPYMLLVACGADASLRWLAAERERRPWLAGRRYDLVRGVGLAYVLASPLIHLHGVRYVGFNDAQEWLFVHAQRERIPAQCTVIEYTGDGADMRFRRVGSWVENGVPRERWRVVEIPRAEAGEPELPENVRALLEDPPECLYWYEGLPCVGAKPVEEPKAAACDAIEGFVELEEVAATRFESEPYDENLGEGLGDRTHIELGLFRARARD</sequence>
<organism evidence="2 3">
    <name type="scientific">Enhygromyxa salina</name>
    <dbReference type="NCBI Taxonomy" id="215803"/>
    <lineage>
        <taxon>Bacteria</taxon>
        <taxon>Pseudomonadati</taxon>
        <taxon>Myxococcota</taxon>
        <taxon>Polyangia</taxon>
        <taxon>Nannocystales</taxon>
        <taxon>Nannocystaceae</taxon>
        <taxon>Enhygromyxa</taxon>
    </lineage>
</organism>
<dbReference type="EMBL" id="PVNK01000070">
    <property type="protein sequence ID" value="PRQ03746.1"/>
    <property type="molecule type" value="Genomic_DNA"/>
</dbReference>
<dbReference type="AlphaFoldDB" id="A0A2S9YFF4"/>
<feature type="transmembrane region" description="Helical" evidence="1">
    <location>
        <begin position="219"/>
        <end position="235"/>
    </location>
</feature>
<keyword evidence="3" id="KW-1185">Reference proteome</keyword>
<evidence type="ECO:0000313" key="2">
    <source>
        <dbReference type="EMBL" id="PRQ03746.1"/>
    </source>
</evidence>
<proteinExistence type="predicted"/>
<keyword evidence="1" id="KW-0812">Transmembrane</keyword>
<feature type="transmembrane region" description="Helical" evidence="1">
    <location>
        <begin position="186"/>
        <end position="207"/>
    </location>
</feature>
<accession>A0A2S9YFF4</accession>
<reference evidence="2 3" key="1">
    <citation type="submission" date="2018-03" db="EMBL/GenBank/DDBJ databases">
        <title>Draft Genome Sequences of the Obligatory Marine Myxobacteria Enhygromyxa salina SWB005.</title>
        <authorList>
            <person name="Poehlein A."/>
            <person name="Moghaddam J.A."/>
            <person name="Harms H."/>
            <person name="Alanjari M."/>
            <person name="Koenig G.M."/>
            <person name="Daniel R."/>
            <person name="Schaeberle T.F."/>
        </authorList>
    </citation>
    <scope>NUCLEOTIDE SEQUENCE [LARGE SCALE GENOMIC DNA]</scope>
    <source>
        <strain evidence="2 3">SWB005</strain>
    </source>
</reference>
<gene>
    <name evidence="2" type="ORF">ENSA5_12960</name>
</gene>
<name>A0A2S9YFF4_9BACT</name>